<name>A0A6A5BHP6_NAEFO</name>
<dbReference type="AlphaFoldDB" id="A0A6A5BHP6"/>
<proteinExistence type="predicted"/>
<sequence length="838" mass="92017">MISSGLSPKSPELLLFSHRTFNRTTTTTRIHPASAIGTNNHQQEHQQNAPPLPPNKGFITPTNQLHPPPRVSISSSCFESGGGSSSTTSMCYSLITPSLLEAIMLENEVEQKQVVSSSPNVVLSPPLMENNHPSDGTNLNGLLNHQQPQSNTSGPTHTANPLSCSPEFSLPSDILLSLQDSPSSRLQENEQHNQETTTPPQPVNSYSLGTVISISEELLACSPPLFVQASKPQVNVQLSPKRKKKKLSNNERSPPNAQAQHSPKRAFGDELNSLLVSQDMEGKIAFHKFQTVNSPPRCVQEFDIHSNTRVFILDLNLNEAASNEEPQILEIVACEMMKNGTTFKETGIHFQTRIIQKDEDISNSSSPFASHDRQFISDALFNLSRFIFSNCFSTDVNSNYPTKIVTLNETVSSPKLSLLQKVIDIVTKSPGLDHTNGLLNRLLELICSHTISLLNVFGINIRQVSNPKEALQYFGNTALLTSARPCSCITPETNTDLNLCAHQACQYASSLLQSMYPYLDRKREEFKKKALNDSLIELDLEIDSSLLQAASDAGSNAPPVDSIPCLSKERKRKTPEKTTLKTRYSKIKVSPRVNVVVPSSGKKKSTLNLKTVKSCSPKKKPPTAEGQPQNDNKENKACDHSGNTNPITTTLKKPVFVAPPLKKPVQQNIRSCTSRIASSNNSLVHGNRTSTSPSTINAAAGHVMHDYGAALNTNVANKHLLQGASSSSVLFNHAHQGNMSSSNQGPVQSCHEAVATFSNLTESMVESILSPKSVPILHYFSTCKPKALEPFWKSPRNTMIIKLRPFLSLRDLIQKFHEHPCLGLNNLVQFCKKIFNLS</sequence>
<feature type="region of interest" description="Disordered" evidence="1">
    <location>
        <begin position="550"/>
        <end position="581"/>
    </location>
</feature>
<feature type="compositionally biased region" description="Low complexity" evidence="1">
    <location>
        <begin position="116"/>
        <end position="127"/>
    </location>
</feature>
<dbReference type="OrthoDB" id="10642554at2759"/>
<feature type="compositionally biased region" description="Polar residues" evidence="1">
    <location>
        <begin position="131"/>
        <end position="163"/>
    </location>
</feature>
<feature type="compositionally biased region" description="Polar residues" evidence="1">
    <location>
        <begin position="194"/>
        <end position="205"/>
    </location>
</feature>
<reference evidence="2 3" key="1">
    <citation type="journal article" date="2019" name="Sci. Rep.">
        <title>Nanopore sequencing improves the draft genome of the human pathogenic amoeba Naegleria fowleri.</title>
        <authorList>
            <person name="Liechti N."/>
            <person name="Schurch N."/>
            <person name="Bruggmann R."/>
            <person name="Wittwer M."/>
        </authorList>
    </citation>
    <scope>NUCLEOTIDE SEQUENCE [LARGE SCALE GENOMIC DNA]</scope>
    <source>
        <strain evidence="2 3">ATCC 30894</strain>
    </source>
</reference>
<dbReference type="EMBL" id="VFQX01000060">
    <property type="protein sequence ID" value="KAF0973564.1"/>
    <property type="molecule type" value="Genomic_DNA"/>
</dbReference>
<dbReference type="GeneID" id="68115486"/>
<feature type="region of interest" description="Disordered" evidence="1">
    <location>
        <begin position="595"/>
        <end position="649"/>
    </location>
</feature>
<evidence type="ECO:0000313" key="3">
    <source>
        <dbReference type="Proteomes" id="UP000444721"/>
    </source>
</evidence>
<comment type="caution">
    <text evidence="2">The sequence shown here is derived from an EMBL/GenBank/DDBJ whole genome shotgun (WGS) entry which is preliminary data.</text>
</comment>
<dbReference type="VEuPathDB" id="AmoebaDB:NfTy_090920"/>
<evidence type="ECO:0000256" key="1">
    <source>
        <dbReference type="SAM" id="MobiDB-lite"/>
    </source>
</evidence>
<gene>
    <name evidence="2" type="ORF">FDP41_008268</name>
</gene>
<feature type="region of interest" description="Disordered" evidence="1">
    <location>
        <begin position="233"/>
        <end position="266"/>
    </location>
</feature>
<dbReference type="RefSeq" id="XP_044558277.1">
    <property type="nucleotide sequence ID" value="XM_044712103.1"/>
</dbReference>
<accession>A0A6A5BHP6</accession>
<evidence type="ECO:0000313" key="2">
    <source>
        <dbReference type="EMBL" id="KAF0973564.1"/>
    </source>
</evidence>
<dbReference type="VEuPathDB" id="AmoebaDB:FDP41_008268"/>
<feature type="region of interest" description="Disordered" evidence="1">
    <location>
        <begin position="182"/>
        <end position="205"/>
    </location>
</feature>
<feature type="region of interest" description="Disordered" evidence="1">
    <location>
        <begin position="116"/>
        <end position="165"/>
    </location>
</feature>
<dbReference type="VEuPathDB" id="AmoebaDB:NF0002630"/>
<feature type="compositionally biased region" description="Polar residues" evidence="1">
    <location>
        <begin position="250"/>
        <end position="261"/>
    </location>
</feature>
<dbReference type="Proteomes" id="UP000444721">
    <property type="component" value="Unassembled WGS sequence"/>
</dbReference>
<keyword evidence="3" id="KW-1185">Reference proteome</keyword>
<protein>
    <submittedName>
        <fullName evidence="2">Uncharacterized protein</fullName>
    </submittedName>
</protein>
<organism evidence="2 3">
    <name type="scientific">Naegleria fowleri</name>
    <name type="common">Brain eating amoeba</name>
    <dbReference type="NCBI Taxonomy" id="5763"/>
    <lineage>
        <taxon>Eukaryota</taxon>
        <taxon>Discoba</taxon>
        <taxon>Heterolobosea</taxon>
        <taxon>Tetramitia</taxon>
        <taxon>Eutetramitia</taxon>
        <taxon>Vahlkampfiidae</taxon>
        <taxon>Naegleria</taxon>
    </lineage>
</organism>